<dbReference type="Proteomes" id="UP001267003">
    <property type="component" value="Unassembled WGS sequence"/>
</dbReference>
<dbReference type="Pfam" id="PF16957">
    <property type="entry name" value="Mal_decarbox_Al"/>
    <property type="match status" value="1"/>
</dbReference>
<dbReference type="InterPro" id="IPR037171">
    <property type="entry name" value="NagB/RpiA_transferase-like"/>
</dbReference>
<proteinExistence type="predicted"/>
<accession>A0AAW8VXP0</accession>
<dbReference type="KEGG" id="lpg:BB562_07990"/>
<gene>
    <name evidence="2" type="primary">mdcA</name>
    <name evidence="2" type="ORF">RI536_16260</name>
</gene>
<dbReference type="AlphaFoldDB" id="A0AAW8VXP0"/>
<evidence type="ECO:0000313" key="2">
    <source>
        <dbReference type="EMBL" id="MDT6991618.1"/>
    </source>
</evidence>
<dbReference type="PANTHER" id="PTHR43293:SF2">
    <property type="entry name" value="MALONATE DECARBOXYLASE ALPHA SUBUNIT"/>
    <property type="match status" value="1"/>
</dbReference>
<evidence type="ECO:0000313" key="3">
    <source>
        <dbReference type="Proteomes" id="UP001267003"/>
    </source>
</evidence>
<sequence>MSEEHNWASRRTAKQAKLTAMQSWLNGKFGQTKDAKTILEGLIQSGDRVVLEGDNQKQASFLSQTLAQVDSEKVNHLHMIMSSISRPEHLDIFEDGIASKLDFSFAGPQSTRVSQMIADGSLVIGDIHTYLELYARLYVDLIPNVVLVSADQVDKDGNLYTGNNTEETPVIVEAAAFHDGIVIVQANQVVDRVPRVDIPGDWVDVVIPADQPYQLEPLFTRDPQNITELQILMAMMAIKGIYGKHHVQSVNHGVGFNTAAIELLLPTYGEQLGLKGKIVPNWEVNPTPTLIPAIESGWIQSIHSFGGEVGMGDYISARPDIFFVGPDGTMRSNRAFGQMAGQYALDMFVGSTLQIDQYGNSSTVTHGRLSGFGGAPNMGSNPSGRRHSTPAWQSLRPDNDPLGKGQKLVVQMVETYGANKRPVFVDSLDAVAVQKEAKLKNVPIMIYSEDTTHIVTEEGIAYLYKTDSMAERQAAIEAIAGVTPVGLRSDPAVVQDLRARGIVALPEDLGVRRTQATRSLLAAQNMADLVQWSHGLYNPPAKFRSWS</sequence>
<reference evidence="2" key="1">
    <citation type="submission" date="2023-08" db="EMBL/GenBank/DDBJ databases">
        <authorList>
            <person name="Page C.A."/>
            <person name="Perez-Diaz I.M."/>
        </authorList>
    </citation>
    <scope>NUCLEOTIDE SEQUENCE</scope>
    <source>
        <strain evidence="2">7.8.46</strain>
    </source>
</reference>
<name>A0AAW8VXP0_LACPE</name>
<evidence type="ECO:0000256" key="1">
    <source>
        <dbReference type="SAM" id="MobiDB-lite"/>
    </source>
</evidence>
<dbReference type="Gene3D" id="3.40.1080.10">
    <property type="entry name" value="Glutaconate Coenzyme A-transferase"/>
    <property type="match status" value="1"/>
</dbReference>
<dbReference type="GO" id="GO:0016740">
    <property type="term" value="F:transferase activity"/>
    <property type="evidence" value="ECO:0007669"/>
    <property type="project" value="InterPro"/>
</dbReference>
<dbReference type="EMBL" id="JAVLAQ010000002">
    <property type="protein sequence ID" value="MDT6991618.1"/>
    <property type="molecule type" value="Genomic_DNA"/>
</dbReference>
<dbReference type="NCBIfam" id="TIGR01110">
    <property type="entry name" value="mdcA"/>
    <property type="match status" value="1"/>
</dbReference>
<dbReference type="SUPFAM" id="SSF100950">
    <property type="entry name" value="NagB/RpiA/CoA transferase-like"/>
    <property type="match status" value="2"/>
</dbReference>
<organism evidence="2 3">
    <name type="scientific">Lactiplantibacillus pentosus</name>
    <name type="common">Lactobacillus pentosus</name>
    <dbReference type="NCBI Taxonomy" id="1589"/>
    <lineage>
        <taxon>Bacteria</taxon>
        <taxon>Bacillati</taxon>
        <taxon>Bacillota</taxon>
        <taxon>Bacilli</taxon>
        <taxon>Lactobacillales</taxon>
        <taxon>Lactobacillaceae</taxon>
        <taxon>Lactiplantibacillus</taxon>
    </lineage>
</organism>
<dbReference type="PANTHER" id="PTHR43293">
    <property type="entry name" value="ACETATE COA-TRANSFERASE YDIF"/>
    <property type="match status" value="1"/>
</dbReference>
<feature type="region of interest" description="Disordered" evidence="1">
    <location>
        <begin position="373"/>
        <end position="400"/>
    </location>
</feature>
<dbReference type="RefSeq" id="WP_101873423.1">
    <property type="nucleotide sequence ID" value="NZ_CP016491.1"/>
</dbReference>
<dbReference type="InterPro" id="IPR005777">
    <property type="entry name" value="MadA"/>
</dbReference>
<protein>
    <submittedName>
        <fullName evidence="2">Malonate decarboxylase subunit alpha</fullName>
    </submittedName>
</protein>
<comment type="caution">
    <text evidence="2">The sequence shown here is derived from an EMBL/GenBank/DDBJ whole genome shotgun (WGS) entry which is preliminary data.</text>
</comment>